<keyword evidence="4 8" id="KW-0479">Metal-binding</keyword>
<dbReference type="SUPFAM" id="SSF53187">
    <property type="entry name" value="Zn-dependent exopeptidases"/>
    <property type="match status" value="1"/>
</dbReference>
<keyword evidence="11" id="KW-1185">Reference proteome</keyword>
<evidence type="ECO:0000256" key="4">
    <source>
        <dbReference type="ARBA" id="ARBA00022723"/>
    </source>
</evidence>
<accession>A0A8J7YLJ8</accession>
<evidence type="ECO:0000313" key="11">
    <source>
        <dbReference type="Proteomes" id="UP000783863"/>
    </source>
</evidence>
<feature type="binding site" evidence="8">
    <location>
        <position position="317"/>
    </location>
    <ligand>
        <name>Zn(2+)</name>
        <dbReference type="ChEBI" id="CHEBI:29105"/>
        <label>2</label>
    </ligand>
</feature>
<dbReference type="InterPro" id="IPR023367">
    <property type="entry name" value="Peptidase_M42_dom2"/>
</dbReference>
<dbReference type="Pfam" id="PF05343">
    <property type="entry name" value="Peptidase_M42"/>
    <property type="match status" value="1"/>
</dbReference>
<organism evidence="10 11">
    <name type="scientific">Haloarcula salinisoli</name>
    <dbReference type="NCBI Taxonomy" id="2487746"/>
    <lineage>
        <taxon>Archaea</taxon>
        <taxon>Methanobacteriati</taxon>
        <taxon>Methanobacteriota</taxon>
        <taxon>Stenosarchaea group</taxon>
        <taxon>Halobacteria</taxon>
        <taxon>Halobacteriales</taxon>
        <taxon>Haloarculaceae</taxon>
        <taxon>Haloarcula</taxon>
    </lineage>
</organism>
<evidence type="ECO:0000256" key="6">
    <source>
        <dbReference type="PIRNR" id="PIRNR001123"/>
    </source>
</evidence>
<keyword evidence="2" id="KW-0031">Aminopeptidase</keyword>
<dbReference type="PANTHER" id="PTHR32481">
    <property type="entry name" value="AMINOPEPTIDASE"/>
    <property type="match status" value="1"/>
</dbReference>
<keyword evidence="5" id="KW-0378">Hydrolase</keyword>
<keyword evidence="3" id="KW-0645">Protease</keyword>
<gene>
    <name evidence="10" type="ORF">EGD98_06980</name>
</gene>
<dbReference type="Gene3D" id="3.40.630.10">
    <property type="entry name" value="Zn peptidases"/>
    <property type="match status" value="1"/>
</dbReference>
<feature type="binding site" evidence="8">
    <location>
        <position position="208"/>
    </location>
    <ligand>
        <name>Zn(2+)</name>
        <dbReference type="ChEBI" id="CHEBI:29105"/>
        <label>2</label>
    </ligand>
</feature>
<protein>
    <submittedName>
        <fullName evidence="10">M20/M25/M40 family metallo-hydrolase</fullName>
    </submittedName>
</protein>
<proteinExistence type="inferred from homology"/>
<feature type="binding site" evidence="8">
    <location>
        <position position="175"/>
    </location>
    <ligand>
        <name>Zn(2+)</name>
        <dbReference type="ChEBI" id="CHEBI:29105"/>
        <label>2</label>
    </ligand>
</feature>
<comment type="caution">
    <text evidence="10">The sequence shown here is derived from an EMBL/GenBank/DDBJ whole genome shotgun (WGS) entry which is preliminary data.</text>
</comment>
<evidence type="ECO:0000256" key="1">
    <source>
        <dbReference type="ARBA" id="ARBA00006272"/>
    </source>
</evidence>
<dbReference type="GO" id="GO:0006508">
    <property type="term" value="P:proteolysis"/>
    <property type="evidence" value="ECO:0007669"/>
    <property type="project" value="UniProtKB-KW"/>
</dbReference>
<evidence type="ECO:0000256" key="7">
    <source>
        <dbReference type="PIRSR" id="PIRSR001123-1"/>
    </source>
</evidence>
<feature type="binding site" evidence="8">
    <location>
        <position position="230"/>
    </location>
    <ligand>
        <name>Zn(2+)</name>
        <dbReference type="ChEBI" id="CHEBI:29105"/>
        <label>1</label>
    </ligand>
</feature>
<evidence type="ECO:0000256" key="5">
    <source>
        <dbReference type="ARBA" id="ARBA00022801"/>
    </source>
</evidence>
<evidence type="ECO:0000256" key="9">
    <source>
        <dbReference type="SAM" id="MobiDB-lite"/>
    </source>
</evidence>
<reference evidence="10" key="1">
    <citation type="submission" date="2021-06" db="EMBL/GenBank/DDBJ databases">
        <title>Halomicroarcula sp. F24A a new haloarchaeum isolated from saline soil.</title>
        <authorList>
            <person name="Duran-Viseras A."/>
            <person name="Sanchez-Porro C."/>
            <person name="Ventosa A."/>
        </authorList>
    </citation>
    <scope>NUCLEOTIDE SEQUENCE</scope>
    <source>
        <strain evidence="10">F24A</strain>
    </source>
</reference>
<dbReference type="SUPFAM" id="SSF101821">
    <property type="entry name" value="Aminopeptidase/glucanase lid domain"/>
    <property type="match status" value="1"/>
</dbReference>
<feature type="binding site" evidence="8">
    <location>
        <position position="175"/>
    </location>
    <ligand>
        <name>Zn(2+)</name>
        <dbReference type="ChEBI" id="CHEBI:29105"/>
        <label>1</label>
    </ligand>
</feature>
<evidence type="ECO:0000313" key="10">
    <source>
        <dbReference type="EMBL" id="MBX0303413.1"/>
    </source>
</evidence>
<dbReference type="RefSeq" id="WP_220587621.1">
    <property type="nucleotide sequence ID" value="NZ_RKLQ01000001.1"/>
</dbReference>
<evidence type="ECO:0000256" key="8">
    <source>
        <dbReference type="PIRSR" id="PIRSR001123-2"/>
    </source>
</evidence>
<feature type="active site" description="Proton acceptor" evidence="7">
    <location>
        <position position="207"/>
    </location>
</feature>
<evidence type="ECO:0000256" key="3">
    <source>
        <dbReference type="ARBA" id="ARBA00022670"/>
    </source>
</evidence>
<dbReference type="GO" id="GO:0004177">
    <property type="term" value="F:aminopeptidase activity"/>
    <property type="evidence" value="ECO:0007669"/>
    <property type="project" value="UniProtKB-UniRule"/>
</dbReference>
<dbReference type="Proteomes" id="UP000783863">
    <property type="component" value="Unassembled WGS sequence"/>
</dbReference>
<sequence>MDERRRQLLEDLLSTPGPSGYEANSQRVWVDYVSEFADEVRTDDYGNAVATLSGGDTEVALAGHGDEIGFIVRDLTDDGHVRMGRIGGSDKTVSRGQHVTIHTADGPVDGVVGQTAIHLREADDDGVPDVAEQHVDVGATDGDELAELVDRGDPITFQQTITELENGRLSARGMDNRIGIWAAAEGLRRAAEQDVEATVHAVSTVQEEVGLQGAKMVGFDLDPDVAIAADVTHATDSPDSPGKRSTGVELGEGPVVSRGSTNHPVVVEALRATGEEADIDVQLQATGIRTGTDADAFYTSRGGIPSVNVGLPNRYMHTPVEVIDEADLDAMADLLAGFAVRADEHAPFEVDV</sequence>
<dbReference type="PIRSF" id="PIRSF001123">
    <property type="entry name" value="PepA_GA"/>
    <property type="match status" value="1"/>
</dbReference>
<feature type="binding site" evidence="8">
    <location>
        <position position="64"/>
    </location>
    <ligand>
        <name>Zn(2+)</name>
        <dbReference type="ChEBI" id="CHEBI:29105"/>
        <label>1</label>
    </ligand>
</feature>
<feature type="region of interest" description="Disordered" evidence="9">
    <location>
        <begin position="233"/>
        <end position="259"/>
    </location>
</feature>
<comment type="similarity">
    <text evidence="1 6">Belongs to the peptidase M42 family.</text>
</comment>
<dbReference type="InterPro" id="IPR051464">
    <property type="entry name" value="Peptidase_M42_aminopept"/>
</dbReference>
<dbReference type="EMBL" id="RKLQ01000001">
    <property type="protein sequence ID" value="MBX0303413.1"/>
    <property type="molecule type" value="Genomic_DNA"/>
</dbReference>
<dbReference type="Gene3D" id="2.40.30.40">
    <property type="entry name" value="Peptidase M42, domain 2"/>
    <property type="match status" value="1"/>
</dbReference>
<dbReference type="AlphaFoldDB" id="A0A8J7YLJ8"/>
<dbReference type="PANTHER" id="PTHR32481:SF0">
    <property type="entry name" value="AMINOPEPTIDASE YPDE-RELATED"/>
    <property type="match status" value="1"/>
</dbReference>
<name>A0A8J7YLJ8_9EURY</name>
<dbReference type="GO" id="GO:0046872">
    <property type="term" value="F:metal ion binding"/>
    <property type="evidence" value="ECO:0007669"/>
    <property type="project" value="UniProtKB-UniRule"/>
</dbReference>
<evidence type="ECO:0000256" key="2">
    <source>
        <dbReference type="ARBA" id="ARBA00022438"/>
    </source>
</evidence>
<comment type="cofactor">
    <cofactor evidence="8">
        <name>a divalent metal cation</name>
        <dbReference type="ChEBI" id="CHEBI:60240"/>
    </cofactor>
    <text evidence="8">Binds 2 divalent metal cations per subunit.</text>
</comment>
<dbReference type="InterPro" id="IPR008007">
    <property type="entry name" value="Peptidase_M42"/>
</dbReference>